<gene>
    <name evidence="5" type="ORF">E3T55_07735</name>
</gene>
<dbReference type="Pfam" id="PF03965">
    <property type="entry name" value="Penicillinase_R"/>
    <property type="match status" value="1"/>
</dbReference>
<keyword evidence="6" id="KW-1185">Reference proteome</keyword>
<evidence type="ECO:0000256" key="4">
    <source>
        <dbReference type="ARBA" id="ARBA00023163"/>
    </source>
</evidence>
<dbReference type="Gene3D" id="1.10.10.10">
    <property type="entry name" value="Winged helix-like DNA-binding domain superfamily/Winged helix DNA-binding domain"/>
    <property type="match status" value="1"/>
</dbReference>
<dbReference type="AlphaFoldDB" id="A0A4R9A3X8"/>
<dbReference type="Gene3D" id="6.10.140.850">
    <property type="match status" value="1"/>
</dbReference>
<organism evidence="5 6">
    <name type="scientific">Cryobacterium frigoriphilum</name>
    <dbReference type="NCBI Taxonomy" id="1259150"/>
    <lineage>
        <taxon>Bacteria</taxon>
        <taxon>Bacillati</taxon>
        <taxon>Actinomycetota</taxon>
        <taxon>Actinomycetes</taxon>
        <taxon>Micrococcales</taxon>
        <taxon>Microbacteriaceae</taxon>
        <taxon>Cryobacterium</taxon>
    </lineage>
</organism>
<name>A0A4R9A3X8_9MICO</name>
<sequence length="134" mass="14589">MGSLGVLERLIMDILWDSTGPLSANELRDLLLDPTTSATAKKPLATTTILTVLSRLEIKGFVSRDRSNRPHVYTYAMSRADHTAELMHQVLGTVPDRTAVLARFIGDVSPQEAETMRQLLGAAAAPESLSTVQE</sequence>
<dbReference type="EMBL" id="SOHE01000036">
    <property type="protein sequence ID" value="TFD51596.1"/>
    <property type="molecule type" value="Genomic_DNA"/>
</dbReference>
<dbReference type="InterPro" id="IPR005650">
    <property type="entry name" value="BlaI_family"/>
</dbReference>
<evidence type="ECO:0000256" key="1">
    <source>
        <dbReference type="ARBA" id="ARBA00011046"/>
    </source>
</evidence>
<reference evidence="5 6" key="1">
    <citation type="submission" date="2019-03" db="EMBL/GenBank/DDBJ databases">
        <title>Genomics of glacier-inhabiting Cryobacterium strains.</title>
        <authorList>
            <person name="Liu Q."/>
            <person name="Xin Y.-H."/>
        </authorList>
    </citation>
    <scope>NUCLEOTIDE SEQUENCE [LARGE SCALE GENOMIC DNA]</scope>
    <source>
        <strain evidence="5 6">Hh14</strain>
    </source>
</reference>
<evidence type="ECO:0000256" key="3">
    <source>
        <dbReference type="ARBA" id="ARBA00023125"/>
    </source>
</evidence>
<comment type="caution">
    <text evidence="5">The sequence shown here is derived from an EMBL/GenBank/DDBJ whole genome shotgun (WGS) entry which is preliminary data.</text>
</comment>
<evidence type="ECO:0000256" key="2">
    <source>
        <dbReference type="ARBA" id="ARBA00023015"/>
    </source>
</evidence>
<keyword evidence="3" id="KW-0238">DNA-binding</keyword>
<keyword evidence="4" id="KW-0804">Transcription</keyword>
<dbReference type="RefSeq" id="WP_134518995.1">
    <property type="nucleotide sequence ID" value="NZ_SOHE01000036.1"/>
</dbReference>
<comment type="similarity">
    <text evidence="1">Belongs to the BlaI transcriptional regulatory family.</text>
</comment>
<proteinExistence type="inferred from homology"/>
<dbReference type="InterPro" id="IPR036388">
    <property type="entry name" value="WH-like_DNA-bd_sf"/>
</dbReference>
<dbReference type="SUPFAM" id="SSF46785">
    <property type="entry name" value="Winged helix' DNA-binding domain"/>
    <property type="match status" value="1"/>
</dbReference>
<evidence type="ECO:0000313" key="6">
    <source>
        <dbReference type="Proteomes" id="UP000297447"/>
    </source>
</evidence>
<dbReference type="GO" id="GO:0045892">
    <property type="term" value="P:negative regulation of DNA-templated transcription"/>
    <property type="evidence" value="ECO:0007669"/>
    <property type="project" value="InterPro"/>
</dbReference>
<keyword evidence="2" id="KW-0805">Transcription regulation</keyword>
<dbReference type="GO" id="GO:0003677">
    <property type="term" value="F:DNA binding"/>
    <property type="evidence" value="ECO:0007669"/>
    <property type="project" value="UniProtKB-KW"/>
</dbReference>
<dbReference type="OrthoDB" id="9813987at2"/>
<protein>
    <submittedName>
        <fullName evidence="5">BlaI/MecI/CopY family transcriptional regulator</fullName>
    </submittedName>
</protein>
<dbReference type="InterPro" id="IPR036390">
    <property type="entry name" value="WH_DNA-bd_sf"/>
</dbReference>
<evidence type="ECO:0000313" key="5">
    <source>
        <dbReference type="EMBL" id="TFD51596.1"/>
    </source>
</evidence>
<dbReference type="Proteomes" id="UP000297447">
    <property type="component" value="Unassembled WGS sequence"/>
</dbReference>
<accession>A0A4R9A3X8</accession>